<accession>A0A2H1IIW3</accession>
<evidence type="ECO:0000256" key="4">
    <source>
        <dbReference type="SAM" id="MobiDB-lite"/>
    </source>
</evidence>
<dbReference type="InterPro" id="IPR016194">
    <property type="entry name" value="SPOC-like_C_dom_sf"/>
</dbReference>
<dbReference type="HAMAP" id="MF_01875">
    <property type="entry name" value="Prokaryotic_Ku"/>
    <property type="match status" value="1"/>
</dbReference>
<dbReference type="NCBIfam" id="TIGR02772">
    <property type="entry name" value="Ku_bact"/>
    <property type="match status" value="1"/>
</dbReference>
<keyword evidence="2 3" id="KW-0233">DNA recombination</keyword>
<dbReference type="InterPro" id="IPR009187">
    <property type="entry name" value="Prok_Ku"/>
</dbReference>
<gene>
    <name evidence="3" type="primary">ku</name>
    <name evidence="6" type="ORF">BAURA86_00587</name>
</gene>
<dbReference type="SMART" id="SM00559">
    <property type="entry name" value="Ku78"/>
    <property type="match status" value="1"/>
</dbReference>
<dbReference type="InterPro" id="IPR006164">
    <property type="entry name" value="DNA_bd_Ku70/Ku80"/>
</dbReference>
<dbReference type="Pfam" id="PF02735">
    <property type="entry name" value="Ku"/>
    <property type="match status" value="1"/>
</dbReference>
<dbReference type="CDD" id="cd00789">
    <property type="entry name" value="KU_like"/>
    <property type="match status" value="1"/>
</dbReference>
<dbReference type="PIRSF" id="PIRSF006493">
    <property type="entry name" value="Prok_Ku"/>
    <property type="match status" value="1"/>
</dbReference>
<evidence type="ECO:0000259" key="5">
    <source>
        <dbReference type="SMART" id="SM00559"/>
    </source>
</evidence>
<dbReference type="PANTHER" id="PTHR41251:SF1">
    <property type="entry name" value="NON-HOMOLOGOUS END JOINING PROTEIN KU"/>
    <property type="match status" value="1"/>
</dbReference>
<comment type="function">
    <text evidence="3">With LigD forms a non-homologous end joining (NHEJ) DNA repair enzyme, which repairs dsDNA breaks with reduced fidelity. Binds linear dsDNA with 5'- and 3'- overhangs but not closed circular dsDNA nor ssDNA. Recruits and stimulates the ligase activity of LigD.</text>
</comment>
<proteinExistence type="inferred from homology"/>
<dbReference type="GO" id="GO:0006310">
    <property type="term" value="P:DNA recombination"/>
    <property type="evidence" value="ECO:0007669"/>
    <property type="project" value="UniProtKB-KW"/>
</dbReference>
<comment type="subunit">
    <text evidence="3">Homodimer. Interacts with LigD.</text>
</comment>
<dbReference type="GO" id="GO:0006303">
    <property type="term" value="P:double-strand break repair via nonhomologous end joining"/>
    <property type="evidence" value="ECO:0007669"/>
    <property type="project" value="UniProtKB-UniRule"/>
</dbReference>
<feature type="region of interest" description="Disordered" evidence="4">
    <location>
        <begin position="253"/>
        <end position="319"/>
    </location>
</feature>
<keyword evidence="3" id="KW-0234">DNA repair</keyword>
<evidence type="ECO:0000256" key="3">
    <source>
        <dbReference type="HAMAP-Rule" id="MF_01875"/>
    </source>
</evidence>
<dbReference type="FunFam" id="2.40.290.10:FF:000004">
    <property type="entry name" value="Non-homologous end joining protein Ku"/>
    <property type="match status" value="1"/>
</dbReference>
<evidence type="ECO:0000256" key="1">
    <source>
        <dbReference type="ARBA" id="ARBA00023125"/>
    </source>
</evidence>
<comment type="similarity">
    <text evidence="3">Belongs to the prokaryotic Ku family.</text>
</comment>
<name>A0A2H1IIW3_BREAU</name>
<dbReference type="SUPFAM" id="SSF100939">
    <property type="entry name" value="SPOC domain-like"/>
    <property type="match status" value="1"/>
</dbReference>
<evidence type="ECO:0000313" key="7">
    <source>
        <dbReference type="Proteomes" id="UP000234300"/>
    </source>
</evidence>
<organism evidence="6 7">
    <name type="scientific">Brevibacterium aurantiacum</name>
    <dbReference type="NCBI Taxonomy" id="273384"/>
    <lineage>
        <taxon>Bacteria</taxon>
        <taxon>Bacillati</taxon>
        <taxon>Actinomycetota</taxon>
        <taxon>Actinomycetes</taxon>
        <taxon>Micrococcales</taxon>
        <taxon>Brevibacteriaceae</taxon>
        <taxon>Brevibacterium</taxon>
    </lineage>
</organism>
<keyword evidence="3" id="KW-0227">DNA damage</keyword>
<keyword evidence="1 3" id="KW-0238">DNA-binding</keyword>
<dbReference type="AlphaFoldDB" id="A0A2H1IIW3"/>
<dbReference type="GO" id="GO:0003690">
    <property type="term" value="F:double-stranded DNA binding"/>
    <property type="evidence" value="ECO:0007669"/>
    <property type="project" value="UniProtKB-UniRule"/>
</dbReference>
<dbReference type="Proteomes" id="UP000234300">
    <property type="component" value="Unassembled WGS sequence"/>
</dbReference>
<sequence>MSCGAVNCTGVAKVLGLGFNGGMRAIWTGSIAFGLVNVPVKLYSATENHDVSMHQVHEKDGGRIRNQHRCQECGKVVEYDDMVKAYDDGDNRVILTKDDFEALPADENDDLDVLQFVPNDQIDPIMLEKSYFLEPTSKTPKAYLLLRQTLEDTDRTAIVKLTLRTRTRLAILRVSGKVLMIQTLRWADEIRDVDFKGVNSQAKISKKELEMSAKLVESYSEDFTPEEFNDDYQDELRKLIDAKIDKGETLDLEKAFPDEEEDEEPGGDVIDLMEALQKSVDSSRSSRKKSSNGSGAKKSDSKKSSGKSSTSTSAKKKTG</sequence>
<evidence type="ECO:0000313" key="6">
    <source>
        <dbReference type="EMBL" id="SMX75145.1"/>
    </source>
</evidence>
<reference evidence="6 7" key="1">
    <citation type="submission" date="2017-03" db="EMBL/GenBank/DDBJ databases">
        <authorList>
            <person name="Afonso C.L."/>
            <person name="Miller P.J."/>
            <person name="Scott M.A."/>
            <person name="Spackman E."/>
            <person name="Goraichik I."/>
            <person name="Dimitrov K.M."/>
            <person name="Suarez D.L."/>
            <person name="Swayne D.E."/>
        </authorList>
    </citation>
    <scope>NUCLEOTIDE SEQUENCE [LARGE SCALE GENOMIC DNA]</scope>
    <source>
        <strain evidence="7">8(6)</strain>
    </source>
</reference>
<feature type="domain" description="Ku" evidence="5">
    <location>
        <begin position="74"/>
        <end position="200"/>
    </location>
</feature>
<dbReference type="Gene3D" id="2.40.290.10">
    <property type="match status" value="1"/>
</dbReference>
<protein>
    <recommendedName>
        <fullName evidence="3">Non-homologous end joining protein Ku</fullName>
    </recommendedName>
</protein>
<evidence type="ECO:0000256" key="2">
    <source>
        <dbReference type="ARBA" id="ARBA00023172"/>
    </source>
</evidence>
<dbReference type="EMBL" id="FXZI01000002">
    <property type="protein sequence ID" value="SMX75145.1"/>
    <property type="molecule type" value="Genomic_DNA"/>
</dbReference>
<dbReference type="PANTHER" id="PTHR41251">
    <property type="entry name" value="NON-HOMOLOGOUS END JOINING PROTEIN KU"/>
    <property type="match status" value="1"/>
</dbReference>